<gene>
    <name evidence="4" type="ORF">DRW42_14065</name>
</gene>
<keyword evidence="4" id="KW-0378">Hydrolase</keyword>
<dbReference type="Proteomes" id="UP000252081">
    <property type="component" value="Unassembled WGS sequence"/>
</dbReference>
<organism evidence="4 5">
    <name type="scientific">Pedobacter miscanthi</name>
    <dbReference type="NCBI Taxonomy" id="2259170"/>
    <lineage>
        <taxon>Bacteria</taxon>
        <taxon>Pseudomonadati</taxon>
        <taxon>Bacteroidota</taxon>
        <taxon>Sphingobacteriia</taxon>
        <taxon>Sphingobacteriales</taxon>
        <taxon>Sphingobacteriaceae</taxon>
        <taxon>Pedobacter</taxon>
    </lineage>
</organism>
<dbReference type="PANTHER" id="PTHR43265">
    <property type="entry name" value="ESTERASE ESTD"/>
    <property type="match status" value="1"/>
</dbReference>
<name>A0A366KZ97_9SPHI</name>
<dbReference type="Pfam" id="PF13026">
    <property type="entry name" value="DUF3887"/>
    <property type="match status" value="1"/>
</dbReference>
<dbReference type="PANTHER" id="PTHR43265:SF1">
    <property type="entry name" value="ESTERASE ESTD"/>
    <property type="match status" value="1"/>
</dbReference>
<dbReference type="InterPro" id="IPR022742">
    <property type="entry name" value="Hydrolase_4"/>
</dbReference>
<evidence type="ECO:0000256" key="1">
    <source>
        <dbReference type="SAM" id="SignalP"/>
    </source>
</evidence>
<comment type="caution">
    <text evidence="4">The sequence shown here is derived from an EMBL/GenBank/DDBJ whole genome shotgun (WGS) entry which is preliminary data.</text>
</comment>
<dbReference type="SUPFAM" id="SSF53474">
    <property type="entry name" value="alpha/beta-Hydrolases"/>
    <property type="match status" value="1"/>
</dbReference>
<dbReference type="Gene3D" id="3.10.450.590">
    <property type="match status" value="1"/>
</dbReference>
<reference evidence="4 5" key="1">
    <citation type="submission" date="2018-07" db="EMBL/GenBank/DDBJ databases">
        <title>A draft genome of a endophytic bacteria, a new species of Pedobacter.</title>
        <authorList>
            <person name="Zhang Z.D."/>
            <person name="Chen Z.J."/>
        </authorList>
    </citation>
    <scope>NUCLEOTIDE SEQUENCE [LARGE SCALE GENOMIC DNA]</scope>
    <source>
        <strain evidence="4 5">RS10</strain>
    </source>
</reference>
<dbReference type="InterPro" id="IPR029058">
    <property type="entry name" value="AB_hydrolase_fold"/>
</dbReference>
<evidence type="ECO:0000313" key="5">
    <source>
        <dbReference type="Proteomes" id="UP000252081"/>
    </source>
</evidence>
<protein>
    <submittedName>
        <fullName evidence="4">Dienelactone hydrolase</fullName>
    </submittedName>
</protein>
<evidence type="ECO:0000259" key="2">
    <source>
        <dbReference type="Pfam" id="PF12146"/>
    </source>
</evidence>
<feature type="chain" id="PRO_5016925549" evidence="1">
    <location>
        <begin position="20"/>
        <end position="439"/>
    </location>
</feature>
<evidence type="ECO:0000313" key="4">
    <source>
        <dbReference type="EMBL" id="RBQ06212.1"/>
    </source>
</evidence>
<dbReference type="InterPro" id="IPR053145">
    <property type="entry name" value="AB_hydrolase_Est10"/>
</dbReference>
<dbReference type="Gene3D" id="3.40.50.1820">
    <property type="entry name" value="alpha/beta hydrolase"/>
    <property type="match status" value="1"/>
</dbReference>
<dbReference type="InterPro" id="IPR024981">
    <property type="entry name" value="DUF3887"/>
</dbReference>
<sequence>MKKSLLFIIALLFTTSAFSQNVIQLFNSANDFFKLLQEEKFTDAHAFFDDTLKTKLPEESLKKLWGDIGNKFGKAESFDAIQSKAEGQFFAVTVEGKFAKGDQNFIVGFNKMQKIVGIFLAPSKKITTYLKPTYVDTALYTEKSAYIGPPGKQLAAIITIPKNVKNFPMVVFVHGSGPGDMDETVGANKPFKDLAGGLASKGIGSVRYVKRTLIYANEFNVPYTVKEEVLDDEAAAIAAAKTAVGADPKNVYVFGHSLGGMLAPKMATLSPDLAGIILAAAPARKLTDLIVDQNKYMFEQANDTSAVFKQQLANAIAEIDKSRISSLGTTIKPDSVILGLPAKYWADLNSYDQVAVAKTLSKPRIYVLQGGNDFQVSKTDFDLWNEALGKKKNVTLKFYPELNHLLSPQTGKGTMAQYQAAASVSDVLVNDLVTWIKTK</sequence>
<accession>A0A366KZ97</accession>
<keyword evidence="1" id="KW-0732">Signal</keyword>
<evidence type="ECO:0000259" key="3">
    <source>
        <dbReference type="Pfam" id="PF13026"/>
    </source>
</evidence>
<dbReference type="EMBL" id="QNQU01000011">
    <property type="protein sequence ID" value="RBQ06212.1"/>
    <property type="molecule type" value="Genomic_DNA"/>
</dbReference>
<dbReference type="GO" id="GO:0052689">
    <property type="term" value="F:carboxylic ester hydrolase activity"/>
    <property type="evidence" value="ECO:0007669"/>
    <property type="project" value="TreeGrafter"/>
</dbReference>
<dbReference type="Pfam" id="PF12146">
    <property type="entry name" value="Hydrolase_4"/>
    <property type="match status" value="1"/>
</dbReference>
<dbReference type="AlphaFoldDB" id="A0A366KZ97"/>
<keyword evidence="5" id="KW-1185">Reference proteome</keyword>
<feature type="domain" description="DUF3887" evidence="3">
    <location>
        <begin position="29"/>
        <end position="117"/>
    </location>
</feature>
<feature type="signal peptide" evidence="1">
    <location>
        <begin position="1"/>
        <end position="19"/>
    </location>
</feature>
<proteinExistence type="predicted"/>
<dbReference type="OrthoDB" id="9809549at2"/>
<dbReference type="RefSeq" id="WP_113949465.1">
    <property type="nucleotide sequence ID" value="NZ_QNQU01000011.1"/>
</dbReference>
<feature type="domain" description="Serine aminopeptidase S33" evidence="2">
    <location>
        <begin position="228"/>
        <end position="406"/>
    </location>
</feature>